<dbReference type="OrthoDB" id="672028at2"/>
<dbReference type="RefSeq" id="WP_047004378.1">
    <property type="nucleotide sequence ID" value="NZ_LBHB01000002.1"/>
</dbReference>
<reference evidence="1 2" key="1">
    <citation type="submission" date="2015-04" db="EMBL/GenBank/DDBJ databases">
        <title>The draft genome sequence of Erythrobacter luteus KA37.</title>
        <authorList>
            <person name="Zhuang L."/>
            <person name="Liu Y."/>
            <person name="Shao Z."/>
        </authorList>
    </citation>
    <scope>NUCLEOTIDE SEQUENCE [LARGE SCALE GENOMIC DNA]</scope>
    <source>
        <strain evidence="1 2">KA37</strain>
    </source>
</reference>
<evidence type="ECO:0008006" key="3">
    <source>
        <dbReference type="Google" id="ProtNLM"/>
    </source>
</evidence>
<accession>A0A0G9MVJ6</accession>
<proteinExistence type="predicted"/>
<keyword evidence="2" id="KW-1185">Reference proteome</keyword>
<protein>
    <recommendedName>
        <fullName evidence="3">T6SS immunity protein Tdi1 C-terminal domain-containing protein</fullName>
    </recommendedName>
</protein>
<dbReference type="PATRIC" id="fig|1581420.6.peg.2307"/>
<dbReference type="AlphaFoldDB" id="A0A0G9MVJ6"/>
<organism evidence="1 2">
    <name type="scientific">Aurantiacibacter luteus</name>
    <dbReference type="NCBI Taxonomy" id="1581420"/>
    <lineage>
        <taxon>Bacteria</taxon>
        <taxon>Pseudomonadati</taxon>
        <taxon>Pseudomonadota</taxon>
        <taxon>Alphaproteobacteria</taxon>
        <taxon>Sphingomonadales</taxon>
        <taxon>Erythrobacteraceae</taxon>
        <taxon>Aurantiacibacter</taxon>
    </lineage>
</organism>
<sequence length="151" mass="16420">MSAIEDEKRLLDAINAGWGWSGVVIATVHAVSPMGHMLLSDEMERYFYLDTDGMQLSPLGDKASAEAAMADPETLELWGGGELVRSARERLGAPAAGHVFTLAPMHWIDGDYSAEHMVVLPLTEVAFLSGDLAKQLRDLPDEAQVKIEVID</sequence>
<dbReference type="STRING" id="1581420.AAW00_11300"/>
<evidence type="ECO:0000313" key="2">
    <source>
        <dbReference type="Proteomes" id="UP000053464"/>
    </source>
</evidence>
<gene>
    <name evidence="1" type="ORF">AAW00_11300</name>
</gene>
<name>A0A0G9MVJ6_9SPHN</name>
<dbReference type="Proteomes" id="UP000053464">
    <property type="component" value="Unassembled WGS sequence"/>
</dbReference>
<comment type="caution">
    <text evidence="1">The sequence shown here is derived from an EMBL/GenBank/DDBJ whole genome shotgun (WGS) entry which is preliminary data.</text>
</comment>
<dbReference type="EMBL" id="LBHB01000002">
    <property type="protein sequence ID" value="KLE34730.1"/>
    <property type="molecule type" value="Genomic_DNA"/>
</dbReference>
<evidence type="ECO:0000313" key="1">
    <source>
        <dbReference type="EMBL" id="KLE34730.1"/>
    </source>
</evidence>